<feature type="transmembrane region" description="Helical" evidence="2">
    <location>
        <begin position="406"/>
        <end position="431"/>
    </location>
</feature>
<sequence>MEDTSSSTATSLDTAKPSLMSDPAQQITLVQPTPRLPTRLASLYKPSSKTEPSQVAIPSSNGSAQQTVMQPRHRALDTINSRKMEAEGHHSIEMPPQAPSTLPLAPPLPPKKLQSKKPSPFYDGQRQKYNEICVPLNNAALKGDWPAAEKIIRQFPEVVRSSITQNEETVLHIVSSTKHIHFAEMLVNEMNDEDLELQNGDGSTALCLAVASTVEMVDVLLRRNKGLLKIRKKGDLPFLCAVYSGDRNMVEHIYSKTDLVDLKWNYSDKTRILDSCLAFGLLDIALKILIDTREKGILTIETLVLRYLASNASAFQGQTALRRLINTNLILEAGLKINKGLHMGNDEKKKGLDVKEVHLRLLDDLVNVNSLLTVAVFVGLSLATPDIKSLDSRHECRAGPREAKKLILCEVVAFSCFILSSIVAKVLKLHLYLDGNGNYAFTSPDLDLKDFMLALSACGSVAGIVSVSVSIVYIIEIRVGLLSCGCEESTAAVVVLGVLVGFALLIYVVSVAIAIYASYKSDHHKSESGENKNGLKYPST</sequence>
<evidence type="ECO:0000256" key="1">
    <source>
        <dbReference type="SAM" id="MobiDB-lite"/>
    </source>
</evidence>
<feature type="region of interest" description="Disordered" evidence="1">
    <location>
        <begin position="85"/>
        <end position="121"/>
    </location>
</feature>
<evidence type="ECO:0000256" key="2">
    <source>
        <dbReference type="SAM" id="Phobius"/>
    </source>
</evidence>
<feature type="compositionally biased region" description="Polar residues" evidence="1">
    <location>
        <begin position="45"/>
        <end position="69"/>
    </location>
</feature>
<dbReference type="InterPro" id="IPR002110">
    <property type="entry name" value="Ankyrin_rpt"/>
</dbReference>
<organism evidence="3">
    <name type="scientific">Daucus carota subsp. sativus</name>
    <name type="common">Carrot</name>
    <dbReference type="NCBI Taxonomy" id="79200"/>
    <lineage>
        <taxon>Eukaryota</taxon>
        <taxon>Viridiplantae</taxon>
        <taxon>Streptophyta</taxon>
        <taxon>Embryophyta</taxon>
        <taxon>Tracheophyta</taxon>
        <taxon>Spermatophyta</taxon>
        <taxon>Magnoliopsida</taxon>
        <taxon>eudicotyledons</taxon>
        <taxon>Gunneridae</taxon>
        <taxon>Pentapetalae</taxon>
        <taxon>asterids</taxon>
        <taxon>campanulids</taxon>
        <taxon>Apiales</taxon>
        <taxon>Apiaceae</taxon>
        <taxon>Apioideae</taxon>
        <taxon>Scandiceae</taxon>
        <taxon>Daucinae</taxon>
        <taxon>Daucus</taxon>
        <taxon>Daucus sect. Daucus</taxon>
    </lineage>
</organism>
<dbReference type="SUPFAM" id="SSF48403">
    <property type="entry name" value="Ankyrin repeat"/>
    <property type="match status" value="1"/>
</dbReference>
<keyword evidence="2" id="KW-0812">Transmembrane</keyword>
<name>A0A162AM31_DAUCS</name>
<evidence type="ECO:0000313" key="3">
    <source>
        <dbReference type="EMBL" id="KZN03113.1"/>
    </source>
</evidence>
<dbReference type="Gene3D" id="1.25.40.20">
    <property type="entry name" value="Ankyrin repeat-containing domain"/>
    <property type="match status" value="1"/>
</dbReference>
<dbReference type="SMART" id="SM00248">
    <property type="entry name" value="ANK"/>
    <property type="match status" value="3"/>
</dbReference>
<accession>A0A162AM31</accession>
<dbReference type="InterPro" id="IPR036770">
    <property type="entry name" value="Ankyrin_rpt-contain_sf"/>
</dbReference>
<proteinExistence type="predicted"/>
<feature type="transmembrane region" description="Helical" evidence="2">
    <location>
        <begin position="451"/>
        <end position="475"/>
    </location>
</feature>
<dbReference type="PANTHER" id="PTHR33430:SF1">
    <property type="entry name" value="PGG DOMAIN-CONTAINING PROTEIN"/>
    <property type="match status" value="1"/>
</dbReference>
<comment type="caution">
    <text evidence="3">The sequence shown here is derived from an EMBL/GenBank/DDBJ whole genome shotgun (WGS) entry which is preliminary data.</text>
</comment>
<feature type="compositionally biased region" description="Low complexity" evidence="1">
    <location>
        <begin position="1"/>
        <end position="15"/>
    </location>
</feature>
<dbReference type="STRING" id="79200.A0A162AM31"/>
<dbReference type="Pfam" id="PF12796">
    <property type="entry name" value="Ank_2"/>
    <property type="match status" value="1"/>
</dbReference>
<protein>
    <submittedName>
        <fullName evidence="3">Uncharacterized protein</fullName>
    </submittedName>
</protein>
<feature type="transmembrane region" description="Helical" evidence="2">
    <location>
        <begin position="491"/>
        <end position="519"/>
    </location>
</feature>
<dbReference type="AlphaFoldDB" id="A0A162AM31"/>
<dbReference type="EMBL" id="LNRQ01000003">
    <property type="protein sequence ID" value="KZN03113.1"/>
    <property type="molecule type" value="Genomic_DNA"/>
</dbReference>
<keyword evidence="2" id="KW-1133">Transmembrane helix</keyword>
<gene>
    <name evidence="3" type="ORF">DCAR_011869</name>
</gene>
<keyword evidence="2" id="KW-0472">Membrane</keyword>
<feature type="region of interest" description="Disordered" evidence="1">
    <location>
        <begin position="1"/>
        <end position="70"/>
    </location>
</feature>
<dbReference type="Gramene" id="KZN03113">
    <property type="protein sequence ID" value="KZN03113"/>
    <property type="gene ID" value="DCAR_011869"/>
</dbReference>
<dbReference type="PANTHER" id="PTHR33430">
    <property type="entry name" value="MATERNAL EFFECT EMBRYO ARREST PROTEIN"/>
    <property type="match status" value="1"/>
</dbReference>
<reference evidence="3" key="1">
    <citation type="journal article" date="2016" name="Nat. Genet.">
        <title>A high-quality carrot genome assembly provides new insights into carotenoid accumulation and asterid genome evolution.</title>
        <authorList>
            <person name="Iorizzo M."/>
            <person name="Ellison S."/>
            <person name="Senalik D."/>
            <person name="Zeng P."/>
            <person name="Satapoomin P."/>
            <person name="Huang J."/>
            <person name="Bowman M."/>
            <person name="Iovene M."/>
            <person name="Sanseverino W."/>
            <person name="Cavagnaro P."/>
            <person name="Yildiz M."/>
            <person name="Macko-Podgorni A."/>
            <person name="Moranska E."/>
            <person name="Grzebelus E."/>
            <person name="Grzebelus D."/>
            <person name="Ashrafi H."/>
            <person name="Zheng Z."/>
            <person name="Cheng S."/>
            <person name="Spooner D."/>
            <person name="Van Deynze A."/>
            <person name="Simon P."/>
        </authorList>
    </citation>
    <scope>NUCLEOTIDE SEQUENCE [LARGE SCALE GENOMIC DNA]</scope>
    <source>
        <tissue evidence="3">Leaf</tissue>
    </source>
</reference>